<dbReference type="PANTHER" id="PTHR11733:SF167">
    <property type="entry name" value="FI17812P1-RELATED"/>
    <property type="match status" value="1"/>
</dbReference>
<evidence type="ECO:0000313" key="12">
    <source>
        <dbReference type="WBParaSite" id="SVE_1087800.1"/>
    </source>
</evidence>
<dbReference type="WBParaSite" id="SVE_1087800.1">
    <property type="protein sequence ID" value="SVE_1087800.1"/>
    <property type="gene ID" value="SVE_1087800"/>
</dbReference>
<keyword evidence="11" id="KW-1185">Reference proteome</keyword>
<sequence>MNAFVLILYTSVLFSVSQGGIHDCIAKKKKDVRKFGFEIWNRDKPSKSLYEFLDRDIDPCDNFYKFSCGNWIRTKELENKNYKSYHLDVSSTNINKFLEEALDEKYNEESPAIKNFYNLYRKCKILPEDQIVNCQSEILKFGTYALSSLYLKKNKAIYEKNPEFKMLKRLIYIEIKDEIKLLIDEKKQLFDEETRNYFLHKLNSMKVETSFDKYNISNVVLMEQCYRNNEFLTVNSNIEEVLSNLKIHKDKFKTHIKGDLSSCEDKLFYPMDILKPYVTKRGWYDSKKNTLYINLDALDEPSFSKDFPLSLNYGGIGYILSHIMMHAFDSNNYNSKYKDEQKNEFNVTQFSIDNYKEESDCFVKQYGMQKESITNKSINGLLTLAENIADNGGIKIAHRAYMKFLQISNGRDIGVPAYKDYTNEQLFFISFGRAYCEYSSKDNLEERINTDDHTPGEVRTNLALSNYKPFTDAFKCPVKSRMNPENKCQLWKN</sequence>
<evidence type="ECO:0000256" key="8">
    <source>
        <dbReference type="SAM" id="SignalP"/>
    </source>
</evidence>
<keyword evidence="3" id="KW-0645">Protease</keyword>
<keyword evidence="6" id="KW-0862">Zinc</keyword>
<dbReference type="PANTHER" id="PTHR11733">
    <property type="entry name" value="ZINC METALLOPROTEASE FAMILY M13 NEPRILYSIN-RELATED"/>
    <property type="match status" value="1"/>
</dbReference>
<dbReference type="Pfam" id="PF01431">
    <property type="entry name" value="Peptidase_M13"/>
    <property type="match status" value="1"/>
</dbReference>
<dbReference type="GO" id="GO:0046872">
    <property type="term" value="F:metal ion binding"/>
    <property type="evidence" value="ECO:0007669"/>
    <property type="project" value="UniProtKB-KW"/>
</dbReference>
<proteinExistence type="inferred from homology"/>
<evidence type="ECO:0000256" key="4">
    <source>
        <dbReference type="ARBA" id="ARBA00022723"/>
    </source>
</evidence>
<evidence type="ECO:0000259" key="10">
    <source>
        <dbReference type="Pfam" id="PF05649"/>
    </source>
</evidence>
<feature type="signal peptide" evidence="8">
    <location>
        <begin position="1"/>
        <end position="19"/>
    </location>
</feature>
<keyword evidence="7" id="KW-0482">Metalloprotease</keyword>
<dbReference type="InterPro" id="IPR008753">
    <property type="entry name" value="Peptidase_M13_N"/>
</dbReference>
<dbReference type="GO" id="GO:0016485">
    <property type="term" value="P:protein processing"/>
    <property type="evidence" value="ECO:0007669"/>
    <property type="project" value="TreeGrafter"/>
</dbReference>
<comment type="cofactor">
    <cofactor evidence="1">
        <name>Zn(2+)</name>
        <dbReference type="ChEBI" id="CHEBI:29105"/>
    </cofactor>
</comment>
<evidence type="ECO:0000313" key="11">
    <source>
        <dbReference type="Proteomes" id="UP000035680"/>
    </source>
</evidence>
<evidence type="ECO:0000256" key="2">
    <source>
        <dbReference type="ARBA" id="ARBA00007357"/>
    </source>
</evidence>
<feature type="domain" description="Peptidase M13 C-terminal" evidence="9">
    <location>
        <begin position="283"/>
        <end position="490"/>
    </location>
</feature>
<keyword evidence="5" id="KW-0378">Hydrolase</keyword>
<dbReference type="GO" id="GO:0004222">
    <property type="term" value="F:metalloendopeptidase activity"/>
    <property type="evidence" value="ECO:0007669"/>
    <property type="project" value="InterPro"/>
</dbReference>
<reference evidence="11" key="1">
    <citation type="submission" date="2014-07" db="EMBL/GenBank/DDBJ databases">
        <authorList>
            <person name="Martin A.A"/>
            <person name="De Silva N."/>
        </authorList>
    </citation>
    <scope>NUCLEOTIDE SEQUENCE</scope>
</reference>
<dbReference type="InterPro" id="IPR024079">
    <property type="entry name" value="MetalloPept_cat_dom_sf"/>
</dbReference>
<dbReference type="Pfam" id="PF05649">
    <property type="entry name" value="Peptidase_M13_N"/>
    <property type="match status" value="1"/>
</dbReference>
<dbReference type="InterPro" id="IPR042089">
    <property type="entry name" value="Peptidase_M13_dom_2"/>
</dbReference>
<dbReference type="PRINTS" id="PR00786">
    <property type="entry name" value="NEPRILYSIN"/>
</dbReference>
<dbReference type="InterPro" id="IPR018497">
    <property type="entry name" value="Peptidase_M13_C"/>
</dbReference>
<dbReference type="Gene3D" id="3.40.390.10">
    <property type="entry name" value="Collagenase (Catalytic Domain)"/>
    <property type="match status" value="2"/>
</dbReference>
<dbReference type="Proteomes" id="UP000035680">
    <property type="component" value="Unassembled WGS sequence"/>
</dbReference>
<accession>A0A0K0FP27</accession>
<name>A0A0K0FP27_STRVS</name>
<feature type="chain" id="PRO_5005329956" evidence="8">
    <location>
        <begin position="20"/>
        <end position="493"/>
    </location>
</feature>
<comment type="similarity">
    <text evidence="2">Belongs to the peptidase M13 family.</text>
</comment>
<dbReference type="PROSITE" id="PS51885">
    <property type="entry name" value="NEPRILYSIN"/>
    <property type="match status" value="1"/>
</dbReference>
<dbReference type="AlphaFoldDB" id="A0A0K0FP27"/>
<feature type="domain" description="Peptidase M13 N-terminal" evidence="10">
    <location>
        <begin position="59"/>
        <end position="123"/>
    </location>
</feature>
<evidence type="ECO:0000256" key="5">
    <source>
        <dbReference type="ARBA" id="ARBA00022801"/>
    </source>
</evidence>
<dbReference type="GO" id="GO:0005886">
    <property type="term" value="C:plasma membrane"/>
    <property type="evidence" value="ECO:0007669"/>
    <property type="project" value="TreeGrafter"/>
</dbReference>
<evidence type="ECO:0000256" key="1">
    <source>
        <dbReference type="ARBA" id="ARBA00001947"/>
    </source>
</evidence>
<dbReference type="Gene3D" id="1.10.1380.10">
    <property type="entry name" value="Neutral endopeptidase , domain2"/>
    <property type="match status" value="2"/>
</dbReference>
<dbReference type="InterPro" id="IPR000718">
    <property type="entry name" value="Peptidase_M13"/>
</dbReference>
<evidence type="ECO:0000256" key="7">
    <source>
        <dbReference type="ARBA" id="ARBA00023049"/>
    </source>
</evidence>
<evidence type="ECO:0000256" key="6">
    <source>
        <dbReference type="ARBA" id="ARBA00022833"/>
    </source>
</evidence>
<keyword evidence="4" id="KW-0479">Metal-binding</keyword>
<organism evidence="11 12">
    <name type="scientific">Strongyloides venezuelensis</name>
    <name type="common">Threadworm</name>
    <dbReference type="NCBI Taxonomy" id="75913"/>
    <lineage>
        <taxon>Eukaryota</taxon>
        <taxon>Metazoa</taxon>
        <taxon>Ecdysozoa</taxon>
        <taxon>Nematoda</taxon>
        <taxon>Chromadorea</taxon>
        <taxon>Rhabditida</taxon>
        <taxon>Tylenchina</taxon>
        <taxon>Panagrolaimomorpha</taxon>
        <taxon>Strongyloidoidea</taxon>
        <taxon>Strongyloididae</taxon>
        <taxon>Strongyloides</taxon>
    </lineage>
</organism>
<protein>
    <submittedName>
        <fullName evidence="12">Phosphate-regulating neutral endopeptidase (inferred by orthology to a human protein)</fullName>
    </submittedName>
</protein>
<evidence type="ECO:0000259" key="9">
    <source>
        <dbReference type="Pfam" id="PF01431"/>
    </source>
</evidence>
<dbReference type="SUPFAM" id="SSF55486">
    <property type="entry name" value="Metalloproteases ('zincins'), catalytic domain"/>
    <property type="match status" value="2"/>
</dbReference>
<evidence type="ECO:0000256" key="3">
    <source>
        <dbReference type="ARBA" id="ARBA00022670"/>
    </source>
</evidence>
<keyword evidence="8" id="KW-0732">Signal</keyword>
<reference evidence="12" key="2">
    <citation type="submission" date="2015-08" db="UniProtKB">
        <authorList>
            <consortium name="WormBaseParasite"/>
        </authorList>
    </citation>
    <scope>IDENTIFICATION</scope>
</reference>